<dbReference type="InterPro" id="IPR058649">
    <property type="entry name" value="CzcB_C"/>
</dbReference>
<feature type="region of interest" description="Disordered" evidence="3">
    <location>
        <begin position="108"/>
        <end position="129"/>
    </location>
</feature>
<feature type="region of interest" description="Disordered" evidence="3">
    <location>
        <begin position="168"/>
        <end position="213"/>
    </location>
</feature>
<evidence type="ECO:0000259" key="5">
    <source>
        <dbReference type="Pfam" id="PF25975"/>
    </source>
</evidence>
<dbReference type="AlphaFoldDB" id="A0A9W6RUC8"/>
<accession>A0A9W6RUC8</accession>
<dbReference type="RefSeq" id="WP_285637146.1">
    <property type="nucleotide sequence ID" value="NZ_BSTJ01000025.1"/>
</dbReference>
<dbReference type="Proteomes" id="UP001165135">
    <property type="component" value="Unassembled WGS sequence"/>
</dbReference>
<evidence type="ECO:0000313" key="7">
    <source>
        <dbReference type="EMBL" id="GLY81960.1"/>
    </source>
</evidence>
<evidence type="ECO:0000259" key="6">
    <source>
        <dbReference type="Pfam" id="PF25990"/>
    </source>
</evidence>
<feature type="region of interest" description="Disordered" evidence="3">
    <location>
        <begin position="357"/>
        <end position="391"/>
    </location>
</feature>
<name>A0A9W6RUC8_9ACTN</name>
<reference evidence="7" key="1">
    <citation type="submission" date="2023-03" db="EMBL/GenBank/DDBJ databases">
        <title>Actinoallomurus iriomotensis NBRC 103681.</title>
        <authorList>
            <person name="Ichikawa N."/>
            <person name="Sato H."/>
            <person name="Tonouchi N."/>
        </authorList>
    </citation>
    <scope>NUCLEOTIDE SEQUENCE</scope>
    <source>
        <strain evidence="7">NBRC 103681</strain>
    </source>
</reference>
<dbReference type="InterPro" id="IPR058636">
    <property type="entry name" value="Beta-barrel_YknX"/>
</dbReference>
<keyword evidence="2" id="KW-0175">Coiled coil</keyword>
<feature type="compositionally biased region" description="Gly residues" evidence="3">
    <location>
        <begin position="364"/>
        <end position="391"/>
    </location>
</feature>
<dbReference type="Pfam" id="PF25917">
    <property type="entry name" value="BSH_RND"/>
    <property type="match status" value="1"/>
</dbReference>
<sequence length="391" mass="38122">MKRLLRRRVLLLNGALAVLLAVGIAVGYLSLSGGDDAAGASSTRTARVARGNVVSSVSASGSVASSRTRALTFGTSGTVTKINVAAGDKVRKGRVLARLDRTEAEENVTSAKASLAAAESGDTSSASGYSQYVSAKNSYEQAVRALEGTRIVAPFSGTIVAVNGTVGGSSGGSASSSSGSSSSGQGSSGGSTGSSGSSSSSSTDGSSSSGFIELADPGRLEVTGEFTESDATKLKTGQSATVSFDALTGVTATGEVTEIDMSPTTSDNVVQYGATVELTDPPSSLRLGQTATVRVTTASAENVLYVPAAAVRTAGGQSTVTVRQGGKQVAEQVQTGVSGDQGTEIKSGLNEGDEVVITTTTGSGDSGSSGGFPGGGSGGIGGAGGGGGGRP</sequence>
<dbReference type="GO" id="GO:0030313">
    <property type="term" value="C:cell envelope"/>
    <property type="evidence" value="ECO:0007669"/>
    <property type="project" value="UniProtKB-SubCell"/>
</dbReference>
<dbReference type="InterPro" id="IPR058625">
    <property type="entry name" value="MdtA-like_BSH"/>
</dbReference>
<dbReference type="Pfam" id="PF25990">
    <property type="entry name" value="Beta-barrel_YknX"/>
    <property type="match status" value="1"/>
</dbReference>
<dbReference type="PANTHER" id="PTHR32347:SF23">
    <property type="entry name" value="BLL5650 PROTEIN"/>
    <property type="match status" value="1"/>
</dbReference>
<evidence type="ECO:0000256" key="2">
    <source>
        <dbReference type="ARBA" id="ARBA00023054"/>
    </source>
</evidence>
<gene>
    <name evidence="7" type="ORF">Airi01_102270</name>
</gene>
<feature type="domain" description="CzcB-like C-terminal circularly permuted SH3-like" evidence="5">
    <location>
        <begin position="305"/>
        <end position="358"/>
    </location>
</feature>
<protein>
    <submittedName>
        <fullName evidence="7">MacA family efflux pump subunit</fullName>
    </submittedName>
</protein>
<feature type="compositionally biased region" description="Low complexity" evidence="3">
    <location>
        <begin position="172"/>
        <end position="185"/>
    </location>
</feature>
<feature type="domain" description="YknX-like beta-barrel" evidence="6">
    <location>
        <begin position="220"/>
        <end position="295"/>
    </location>
</feature>
<dbReference type="Gene3D" id="2.40.30.170">
    <property type="match status" value="1"/>
</dbReference>
<organism evidence="7 8">
    <name type="scientific">Actinoallomurus iriomotensis</name>
    <dbReference type="NCBI Taxonomy" id="478107"/>
    <lineage>
        <taxon>Bacteria</taxon>
        <taxon>Bacillati</taxon>
        <taxon>Actinomycetota</taxon>
        <taxon>Actinomycetes</taxon>
        <taxon>Streptosporangiales</taxon>
        <taxon>Thermomonosporaceae</taxon>
        <taxon>Actinoallomurus</taxon>
    </lineage>
</organism>
<dbReference type="SUPFAM" id="SSF111369">
    <property type="entry name" value="HlyD-like secretion proteins"/>
    <property type="match status" value="1"/>
</dbReference>
<dbReference type="Gene3D" id="2.40.50.100">
    <property type="match status" value="1"/>
</dbReference>
<dbReference type="PANTHER" id="PTHR32347">
    <property type="entry name" value="EFFLUX SYSTEM COMPONENT YKNX-RELATED"/>
    <property type="match status" value="1"/>
</dbReference>
<comment type="subcellular location">
    <subcellularLocation>
        <location evidence="1">Cell envelope</location>
    </subcellularLocation>
</comment>
<feature type="domain" description="Multidrug resistance protein MdtA-like barrel-sandwich hybrid" evidence="4">
    <location>
        <begin position="76"/>
        <end position="167"/>
    </location>
</feature>
<dbReference type="EMBL" id="BSTJ01000025">
    <property type="protein sequence ID" value="GLY81960.1"/>
    <property type="molecule type" value="Genomic_DNA"/>
</dbReference>
<evidence type="ECO:0000256" key="1">
    <source>
        <dbReference type="ARBA" id="ARBA00004196"/>
    </source>
</evidence>
<dbReference type="Pfam" id="PF25975">
    <property type="entry name" value="CzcB_C"/>
    <property type="match status" value="1"/>
</dbReference>
<evidence type="ECO:0000256" key="3">
    <source>
        <dbReference type="SAM" id="MobiDB-lite"/>
    </source>
</evidence>
<dbReference type="InterPro" id="IPR050465">
    <property type="entry name" value="UPF0194_transport"/>
</dbReference>
<feature type="region of interest" description="Disordered" evidence="3">
    <location>
        <begin position="332"/>
        <end position="351"/>
    </location>
</feature>
<evidence type="ECO:0000259" key="4">
    <source>
        <dbReference type="Pfam" id="PF25917"/>
    </source>
</evidence>
<feature type="compositionally biased region" description="Low complexity" evidence="3">
    <location>
        <begin position="194"/>
        <end position="210"/>
    </location>
</feature>
<comment type="caution">
    <text evidence="7">The sequence shown here is derived from an EMBL/GenBank/DDBJ whole genome shotgun (WGS) entry which is preliminary data.</text>
</comment>
<feature type="compositionally biased region" description="Polar residues" evidence="3">
    <location>
        <begin position="332"/>
        <end position="341"/>
    </location>
</feature>
<dbReference type="Gene3D" id="2.40.420.20">
    <property type="match status" value="1"/>
</dbReference>
<evidence type="ECO:0000313" key="8">
    <source>
        <dbReference type="Proteomes" id="UP001165135"/>
    </source>
</evidence>
<proteinExistence type="predicted"/>